<dbReference type="RefSeq" id="WP_379981030.1">
    <property type="nucleotide sequence ID" value="NZ_JBHSFV010000011.1"/>
</dbReference>
<organism evidence="2 3">
    <name type="scientific">Dokdonia ponticola</name>
    <dbReference type="NCBI Taxonomy" id="2041041"/>
    <lineage>
        <taxon>Bacteria</taxon>
        <taxon>Pseudomonadati</taxon>
        <taxon>Bacteroidota</taxon>
        <taxon>Flavobacteriia</taxon>
        <taxon>Flavobacteriales</taxon>
        <taxon>Flavobacteriaceae</taxon>
        <taxon>Dokdonia</taxon>
    </lineage>
</organism>
<gene>
    <name evidence="2" type="ORF">ACFO3O_17055</name>
</gene>
<sequence length="42" mass="4835">MKTQEMTTTKQVKTNKVLGIYTICMVSLSISYMITTWLQYVG</sequence>
<feature type="transmembrane region" description="Helical" evidence="1">
    <location>
        <begin position="20"/>
        <end position="40"/>
    </location>
</feature>
<accession>A0ABV9I0J9</accession>
<keyword evidence="1" id="KW-0472">Membrane</keyword>
<dbReference type="Proteomes" id="UP001596043">
    <property type="component" value="Unassembled WGS sequence"/>
</dbReference>
<keyword evidence="3" id="KW-1185">Reference proteome</keyword>
<keyword evidence="1" id="KW-0812">Transmembrane</keyword>
<keyword evidence="1" id="KW-1133">Transmembrane helix</keyword>
<proteinExistence type="predicted"/>
<evidence type="ECO:0000256" key="1">
    <source>
        <dbReference type="SAM" id="Phobius"/>
    </source>
</evidence>
<reference evidence="3" key="1">
    <citation type="journal article" date="2019" name="Int. J. Syst. Evol. Microbiol.">
        <title>The Global Catalogue of Microorganisms (GCM) 10K type strain sequencing project: providing services to taxonomists for standard genome sequencing and annotation.</title>
        <authorList>
            <consortium name="The Broad Institute Genomics Platform"/>
            <consortium name="The Broad Institute Genome Sequencing Center for Infectious Disease"/>
            <person name="Wu L."/>
            <person name="Ma J."/>
        </authorList>
    </citation>
    <scope>NUCLEOTIDE SEQUENCE [LARGE SCALE GENOMIC DNA]</scope>
    <source>
        <strain evidence="3">YJ-61-S</strain>
    </source>
</reference>
<protein>
    <submittedName>
        <fullName evidence="2">Uncharacterized protein</fullName>
    </submittedName>
</protein>
<comment type="caution">
    <text evidence="2">The sequence shown here is derived from an EMBL/GenBank/DDBJ whole genome shotgun (WGS) entry which is preliminary data.</text>
</comment>
<evidence type="ECO:0000313" key="3">
    <source>
        <dbReference type="Proteomes" id="UP001596043"/>
    </source>
</evidence>
<name>A0ABV9I0J9_9FLAO</name>
<dbReference type="EMBL" id="JBHSFV010000011">
    <property type="protein sequence ID" value="MFC4635623.1"/>
    <property type="molecule type" value="Genomic_DNA"/>
</dbReference>
<evidence type="ECO:0000313" key="2">
    <source>
        <dbReference type="EMBL" id="MFC4635623.1"/>
    </source>
</evidence>